<dbReference type="OrthoDB" id="9769796at2"/>
<protein>
    <recommendedName>
        <fullName evidence="5">tRNA(Met) cytidine acetate ligase</fullName>
        <ecNumber evidence="5">6.3.4.-</ecNumber>
    </recommendedName>
</protein>
<dbReference type="STRING" id="1552123.EP57_09195"/>
<keyword evidence="5" id="KW-0820">tRNA-binding</keyword>
<evidence type="ECO:0000256" key="1">
    <source>
        <dbReference type="ARBA" id="ARBA00022598"/>
    </source>
</evidence>
<comment type="catalytic activity">
    <reaction evidence="5">
        <text>cytidine(34) in elongator tRNA(Met) + acetate + ATP = N(4)-acetylcytidine(34) in elongator tRNA(Met) + AMP + diphosphate</text>
        <dbReference type="Rhea" id="RHEA:58144"/>
        <dbReference type="Rhea" id="RHEA-COMP:10693"/>
        <dbReference type="Rhea" id="RHEA-COMP:10694"/>
        <dbReference type="ChEBI" id="CHEBI:30089"/>
        <dbReference type="ChEBI" id="CHEBI:30616"/>
        <dbReference type="ChEBI" id="CHEBI:33019"/>
        <dbReference type="ChEBI" id="CHEBI:74900"/>
        <dbReference type="ChEBI" id="CHEBI:82748"/>
        <dbReference type="ChEBI" id="CHEBI:456215"/>
    </reaction>
</comment>
<dbReference type="PANTHER" id="PTHR37825:SF1">
    <property type="entry name" value="TRNA(MET) CYTIDINE ACETATE LIGASE"/>
    <property type="match status" value="1"/>
</dbReference>
<feature type="binding site" evidence="5">
    <location>
        <position position="162"/>
    </location>
    <ligand>
        <name>ATP</name>
        <dbReference type="ChEBI" id="CHEBI:30616"/>
    </ligand>
</feature>
<comment type="subcellular location">
    <subcellularLocation>
        <location evidence="5">Cytoplasm</location>
    </subcellularLocation>
</comment>
<evidence type="ECO:0000313" key="6">
    <source>
        <dbReference type="EMBL" id="KGL40720.1"/>
    </source>
</evidence>
<dbReference type="eggNOG" id="COG1323">
    <property type="taxonomic scope" value="Bacteria"/>
</dbReference>
<feature type="binding site" evidence="5">
    <location>
        <position position="101"/>
    </location>
    <ligand>
        <name>ATP</name>
        <dbReference type="ChEBI" id="CHEBI:30616"/>
    </ligand>
</feature>
<comment type="function">
    <text evidence="5">Catalyzes the formation of N(4)-acetylcytidine (ac(4)C) at the wobble position of elongator tRNA(Met), using acetate and ATP as substrates. First activates an acetate ion to form acetyladenylate (Ac-AMP) and then transfers the acetyl group to tRNA to form ac(4)C34.</text>
</comment>
<comment type="similarity">
    <text evidence="5">Belongs to the TmcAL family.</text>
</comment>
<organism evidence="6 7">
    <name type="scientific">Listeria booriae</name>
    <dbReference type="NCBI Taxonomy" id="1552123"/>
    <lineage>
        <taxon>Bacteria</taxon>
        <taxon>Bacillati</taxon>
        <taxon>Bacillota</taxon>
        <taxon>Bacilli</taxon>
        <taxon>Bacillales</taxon>
        <taxon>Listeriaceae</taxon>
        <taxon>Listeria</taxon>
    </lineage>
</organism>
<keyword evidence="7" id="KW-1185">Reference proteome</keyword>
<dbReference type="NCBIfam" id="NF010191">
    <property type="entry name" value="PRK13670.1"/>
    <property type="match status" value="1"/>
</dbReference>
<evidence type="ECO:0000256" key="5">
    <source>
        <dbReference type="HAMAP-Rule" id="MF_01539"/>
    </source>
</evidence>
<reference evidence="6 7" key="1">
    <citation type="submission" date="2014-05" db="EMBL/GenBank/DDBJ databases">
        <title>Novel Listeriaceae from food processing environments.</title>
        <authorList>
            <person name="den Bakker H.C."/>
        </authorList>
    </citation>
    <scope>NUCLEOTIDE SEQUENCE [LARGE SCALE GENOMIC DNA]</scope>
    <source>
        <strain evidence="6 7">FSL A5-0281</strain>
    </source>
</reference>
<dbReference type="Pfam" id="PF05636">
    <property type="entry name" value="HIGH_NTase1"/>
    <property type="match status" value="1"/>
</dbReference>
<keyword evidence="1 5" id="KW-0436">Ligase</keyword>
<feature type="binding site" evidence="5">
    <location>
        <position position="187"/>
    </location>
    <ligand>
        <name>ATP</name>
        <dbReference type="ChEBI" id="CHEBI:30616"/>
    </ligand>
</feature>
<comment type="caution">
    <text evidence="6">The sequence shown here is derived from an EMBL/GenBank/DDBJ whole genome shotgun (WGS) entry which is preliminary data.</text>
</comment>
<comment type="caution">
    <text evidence="5">Lacks conserved residue(s) required for the propagation of feature annotation.</text>
</comment>
<dbReference type="HAMAP" id="MF_01539">
    <property type="entry name" value="TmcAL"/>
    <property type="match status" value="1"/>
</dbReference>
<dbReference type="EC" id="6.3.4.-" evidence="5"/>
<dbReference type="Gene3D" id="3.40.50.620">
    <property type="entry name" value="HUPs"/>
    <property type="match status" value="1"/>
</dbReference>
<keyword evidence="5" id="KW-0694">RNA-binding</keyword>
<evidence type="ECO:0000256" key="2">
    <source>
        <dbReference type="ARBA" id="ARBA00022694"/>
    </source>
</evidence>
<dbReference type="InterPro" id="IPR014729">
    <property type="entry name" value="Rossmann-like_a/b/a_fold"/>
</dbReference>
<dbReference type="PANTHER" id="PTHR37825">
    <property type="entry name" value="TRNA(MET) CYTIDINE ACETATE LIGASE"/>
    <property type="match status" value="1"/>
</dbReference>
<dbReference type="GO" id="GO:0005737">
    <property type="term" value="C:cytoplasm"/>
    <property type="evidence" value="ECO:0007669"/>
    <property type="project" value="UniProtKB-SubCell"/>
</dbReference>
<dbReference type="GO" id="GO:0006400">
    <property type="term" value="P:tRNA modification"/>
    <property type="evidence" value="ECO:0007669"/>
    <property type="project" value="UniProtKB-UniRule"/>
</dbReference>
<dbReference type="InterPro" id="IPR008513">
    <property type="entry name" value="tRNA(Met)_cyd_acetate_ligase"/>
</dbReference>
<keyword evidence="2 5" id="KW-0819">tRNA processing</keyword>
<dbReference type="GO" id="GO:0005524">
    <property type="term" value="F:ATP binding"/>
    <property type="evidence" value="ECO:0007669"/>
    <property type="project" value="UniProtKB-KW"/>
</dbReference>
<evidence type="ECO:0000256" key="4">
    <source>
        <dbReference type="ARBA" id="ARBA00022840"/>
    </source>
</evidence>
<dbReference type="SUPFAM" id="SSF52374">
    <property type="entry name" value="Nucleotidylyl transferase"/>
    <property type="match status" value="1"/>
</dbReference>
<dbReference type="GeneID" id="58717547"/>
<dbReference type="AlphaFoldDB" id="A0A099W9B1"/>
<evidence type="ECO:0000256" key="3">
    <source>
        <dbReference type="ARBA" id="ARBA00022741"/>
    </source>
</evidence>
<name>A0A099W9B1_9LIST</name>
<keyword evidence="5" id="KW-0963">Cytoplasm</keyword>
<keyword evidence="4 5" id="KW-0067">ATP-binding</keyword>
<dbReference type="GO" id="GO:0016879">
    <property type="term" value="F:ligase activity, forming carbon-nitrogen bonds"/>
    <property type="evidence" value="ECO:0007669"/>
    <property type="project" value="UniProtKB-UniRule"/>
</dbReference>
<dbReference type="RefSeq" id="WP_036085924.1">
    <property type="nucleotide sequence ID" value="NZ_CBCSHQ010000004.1"/>
</dbReference>
<keyword evidence="3 5" id="KW-0547">Nucleotide-binding</keyword>
<proteinExistence type="inferred from homology"/>
<sequence>MKATGLIVEYNPFHNGHLLHLNEAKKQTGAEVIIAVMSGSFLQRGEPALLPKWERAKMAVDAGLDLVVELPFHFATQQAAIFANGAVEILAALGVSSIFFGSENGDAKSFSKAASVISGQNDAFKAAIRRYLDDKTHSYATAWNLAIRELAPDLALDLTQPNNILGFHYTLAAVSQQVPITMATMKRQNAAYHDHSPSHQSIASATAIRHMLLKDDLAAVSQYVPETTFRILQNYQQTHNFASWHHFWPLLKYQLITASTEQLQQIRGITEGIENRLQKAALHADNFEDFLVQTVTKRYSKSRIHRTALQILMQQQEAEVPSQNYIRILGMSATGQRYLNHIKKEIPLPLVSTMSKANPALIQNDIRATQLYSLAPTLSDQIQRDFQTPIYRKNP</sequence>
<accession>A0A099W9B1</accession>
<feature type="binding site" evidence="5">
    <location>
        <begin position="7"/>
        <end position="20"/>
    </location>
    <ligand>
        <name>ATP</name>
        <dbReference type="ChEBI" id="CHEBI:30616"/>
    </ligand>
</feature>
<gene>
    <name evidence="5" type="primary">tmcAL</name>
    <name evidence="6" type="ORF">EP57_09195</name>
</gene>
<dbReference type="EMBL" id="JNFA01000023">
    <property type="protein sequence ID" value="KGL40720.1"/>
    <property type="molecule type" value="Genomic_DNA"/>
</dbReference>
<evidence type="ECO:0000313" key="7">
    <source>
        <dbReference type="Proteomes" id="UP000029844"/>
    </source>
</evidence>
<dbReference type="Proteomes" id="UP000029844">
    <property type="component" value="Unassembled WGS sequence"/>
</dbReference>
<dbReference type="GO" id="GO:0000049">
    <property type="term" value="F:tRNA binding"/>
    <property type="evidence" value="ECO:0007669"/>
    <property type="project" value="UniProtKB-KW"/>
</dbReference>